<name>A0A8J7Q1Y3_9BACT</name>
<evidence type="ECO:0000313" key="3">
    <source>
        <dbReference type="Proteomes" id="UP000664417"/>
    </source>
</evidence>
<sequence length="711" mass="77125">MFRKLVLSTVFALSSLSAFADVDLRTTITDVQYRGACERAGVINFNVDGNEFAEASETDPVYMRLRLDHGAVLCQTLVSENGGQAPIHLPAALELGYGSEGDTVNIAPDGVSIVRWVQGEPEIWIKITDDSNDWIRSGDQLLPPSPERVISFTIGIDGATSQATNEMLFQMQRANLAASLQNNAVADTLLNVDLSNSNLEPRPAPLEDSALNFDPITFDSQTSNVESSASFRDITLGQLTSVAFSDDRTIARAFNDDVIDPPPTGDIDVELRTTIREVHIQNDNQTTGMVQFYLDADEFAEASPENPIYIRMRLERGATLADDRVEPGADHAPIYLPIILDGPEGYTVAAPATAVSVVRWKAGEHEVWLKITEATSSWLRNSSTGQLESPSYDNPVFFNIGLSASRSMDDAQDAFQQGHANLPFQTTKGTRNLPSDLSFTVDLREAYLEPLPAPQDVSALGFDPIAFDSQTEGVEQEDASTGINLGQLQPIPFSDDRVIARAFASHFGSNMTLSGNSRALDYDKNNQRLGAVKADFTGDIFRNTEGEFPLSLPPGFSLSKTLVGEGDAPINVALKVRNGAEAGIEMVAAENAVTITRWVAGETFIILDVNQKSDEWLRLNGQLVAPSEQNQVRMVLGNSASGSLRSFLRKYNAGLANLPANMKINDANGLPQAADTRARVDLDRAQVGVGSVATWTFQYSGEVANVGQIEE</sequence>
<dbReference type="AlphaFoldDB" id="A0A8J7Q1Y3"/>
<dbReference type="EMBL" id="JAFREP010000008">
    <property type="protein sequence ID" value="MBO1318982.1"/>
    <property type="molecule type" value="Genomic_DNA"/>
</dbReference>
<dbReference type="RefSeq" id="WP_207858803.1">
    <property type="nucleotide sequence ID" value="NZ_JAFREP010000008.1"/>
</dbReference>
<feature type="signal peptide" evidence="1">
    <location>
        <begin position="1"/>
        <end position="20"/>
    </location>
</feature>
<feature type="chain" id="PRO_5035154392" evidence="1">
    <location>
        <begin position="21"/>
        <end position="711"/>
    </location>
</feature>
<dbReference type="Proteomes" id="UP000664417">
    <property type="component" value="Unassembled WGS sequence"/>
</dbReference>
<keyword evidence="3" id="KW-1185">Reference proteome</keyword>
<keyword evidence="1" id="KW-0732">Signal</keyword>
<proteinExistence type="predicted"/>
<reference evidence="2" key="1">
    <citation type="submission" date="2021-03" db="EMBL/GenBank/DDBJ databases">
        <authorList>
            <person name="Wang G."/>
        </authorList>
    </citation>
    <scope>NUCLEOTIDE SEQUENCE</scope>
    <source>
        <strain evidence="2">KCTC 12899</strain>
    </source>
</reference>
<organism evidence="2 3">
    <name type="scientific">Acanthopleuribacter pedis</name>
    <dbReference type="NCBI Taxonomy" id="442870"/>
    <lineage>
        <taxon>Bacteria</taxon>
        <taxon>Pseudomonadati</taxon>
        <taxon>Acidobacteriota</taxon>
        <taxon>Holophagae</taxon>
        <taxon>Acanthopleuribacterales</taxon>
        <taxon>Acanthopleuribacteraceae</taxon>
        <taxon>Acanthopleuribacter</taxon>
    </lineage>
</organism>
<evidence type="ECO:0000256" key="1">
    <source>
        <dbReference type="SAM" id="SignalP"/>
    </source>
</evidence>
<evidence type="ECO:0000313" key="2">
    <source>
        <dbReference type="EMBL" id="MBO1318982.1"/>
    </source>
</evidence>
<gene>
    <name evidence="2" type="ORF">J3U88_10985</name>
</gene>
<comment type="caution">
    <text evidence="2">The sequence shown here is derived from an EMBL/GenBank/DDBJ whole genome shotgun (WGS) entry which is preliminary data.</text>
</comment>
<protein>
    <submittedName>
        <fullName evidence="2">Uncharacterized protein</fullName>
    </submittedName>
</protein>
<accession>A0A8J7Q1Y3</accession>